<dbReference type="RefSeq" id="XP_062731037.1">
    <property type="nucleotide sequence ID" value="XM_062880337.1"/>
</dbReference>
<name>A0ABR0FDL2_9PEZI</name>
<protein>
    <submittedName>
        <fullName evidence="2">Uncharacterized protein</fullName>
    </submittedName>
</protein>
<proteinExistence type="predicted"/>
<gene>
    <name evidence="2" type="ORF">QC761_511743</name>
</gene>
<feature type="compositionally biased region" description="Polar residues" evidence="1">
    <location>
        <begin position="26"/>
        <end position="44"/>
    </location>
</feature>
<accession>A0ABR0FDL2</accession>
<evidence type="ECO:0000256" key="1">
    <source>
        <dbReference type="SAM" id="MobiDB-lite"/>
    </source>
</evidence>
<dbReference type="GeneID" id="87899819"/>
<feature type="region of interest" description="Disordered" evidence="1">
    <location>
        <begin position="24"/>
        <end position="86"/>
    </location>
</feature>
<keyword evidence="3" id="KW-1185">Reference proteome</keyword>
<dbReference type="EMBL" id="JAFFGZ010000007">
    <property type="protein sequence ID" value="KAK4642061.1"/>
    <property type="molecule type" value="Genomic_DNA"/>
</dbReference>
<organism evidence="2 3">
    <name type="scientific">Podospora bellae-mahoneyi</name>
    <dbReference type="NCBI Taxonomy" id="2093777"/>
    <lineage>
        <taxon>Eukaryota</taxon>
        <taxon>Fungi</taxon>
        <taxon>Dikarya</taxon>
        <taxon>Ascomycota</taxon>
        <taxon>Pezizomycotina</taxon>
        <taxon>Sordariomycetes</taxon>
        <taxon>Sordariomycetidae</taxon>
        <taxon>Sordariales</taxon>
        <taxon>Podosporaceae</taxon>
        <taxon>Podospora</taxon>
    </lineage>
</organism>
<sequence>MAPHDTPNNPDLRNIDPLLYRHMQPTAHNPTSVPQPTHPSNDYSNPPPVRGPTSCLSGHHVSVSFTPGHRHVPPEQPYPLPVYLSHHQPTASRPAYALTQQQYQQFTSSTQPPTQQTFAVFPIAPRLPPQTITRKSNNPPGRIIHTLLPPKTHIIRPDTPIRPFILSLPLGAPFHKRYKALLRCTRKHGSALMETFTAGPYFSYRDPSNNQVHFLINDIMVPDGRWSDELTYEVQVMESGLGVLDKEKKTWGNHWRETEEEREGVVKYGGKSERGVKLYWYGEGVEVEGWEEEGEEEVGRVLEGVYGWVS</sequence>
<dbReference type="Proteomes" id="UP001322138">
    <property type="component" value="Unassembled WGS sequence"/>
</dbReference>
<comment type="caution">
    <text evidence="2">The sequence shown here is derived from an EMBL/GenBank/DDBJ whole genome shotgun (WGS) entry which is preliminary data.</text>
</comment>
<evidence type="ECO:0000313" key="2">
    <source>
        <dbReference type="EMBL" id="KAK4642061.1"/>
    </source>
</evidence>
<evidence type="ECO:0000313" key="3">
    <source>
        <dbReference type="Proteomes" id="UP001322138"/>
    </source>
</evidence>
<reference evidence="2 3" key="1">
    <citation type="journal article" date="2023" name="bioRxiv">
        <title>High-quality genome assemblies of four members of thePodospora anserinaspecies complex.</title>
        <authorList>
            <person name="Ament-Velasquez S.L."/>
            <person name="Vogan A.A."/>
            <person name="Wallerman O."/>
            <person name="Hartmann F."/>
            <person name="Gautier V."/>
            <person name="Silar P."/>
            <person name="Giraud T."/>
            <person name="Johannesson H."/>
        </authorList>
    </citation>
    <scope>NUCLEOTIDE SEQUENCE [LARGE SCALE GENOMIC DNA]</scope>
    <source>
        <strain evidence="2 3">CBS 112042</strain>
    </source>
</reference>